<dbReference type="WBParaSite" id="L893_g33371.t1">
    <property type="protein sequence ID" value="L893_g33371.t1"/>
    <property type="gene ID" value="L893_g33371"/>
</dbReference>
<dbReference type="InterPro" id="IPR011989">
    <property type="entry name" value="ARM-like"/>
</dbReference>
<evidence type="ECO:0000313" key="2">
    <source>
        <dbReference type="Proteomes" id="UP000095287"/>
    </source>
</evidence>
<feature type="region of interest" description="Disordered" evidence="1">
    <location>
        <begin position="194"/>
        <end position="216"/>
    </location>
</feature>
<name>A0A1I8A7I2_9BILA</name>
<protein>
    <submittedName>
        <fullName evidence="3">Importin-11</fullName>
    </submittedName>
</protein>
<reference evidence="3" key="1">
    <citation type="submission" date="2016-11" db="UniProtKB">
        <authorList>
            <consortium name="WormBaseParasite"/>
        </authorList>
    </citation>
    <scope>IDENTIFICATION</scope>
</reference>
<dbReference type="Proteomes" id="UP000095287">
    <property type="component" value="Unplaced"/>
</dbReference>
<dbReference type="InterPro" id="IPR016024">
    <property type="entry name" value="ARM-type_fold"/>
</dbReference>
<accession>A0A1I8A7I2</accession>
<evidence type="ECO:0000313" key="3">
    <source>
        <dbReference type="WBParaSite" id="L893_g33371.t1"/>
    </source>
</evidence>
<organism evidence="2 3">
    <name type="scientific">Steinernema glaseri</name>
    <dbReference type="NCBI Taxonomy" id="37863"/>
    <lineage>
        <taxon>Eukaryota</taxon>
        <taxon>Metazoa</taxon>
        <taxon>Ecdysozoa</taxon>
        <taxon>Nematoda</taxon>
        <taxon>Chromadorea</taxon>
        <taxon>Rhabditida</taxon>
        <taxon>Tylenchina</taxon>
        <taxon>Panagrolaimomorpha</taxon>
        <taxon>Strongyloidoidea</taxon>
        <taxon>Steinernematidae</taxon>
        <taxon>Steinernema</taxon>
    </lineage>
</organism>
<dbReference type="SUPFAM" id="SSF48371">
    <property type="entry name" value="ARM repeat"/>
    <property type="match status" value="1"/>
</dbReference>
<keyword evidence="2" id="KW-1185">Reference proteome</keyword>
<sequence length="216" mass="24585">MLGQEDKARECLLPYIGEVIMEVLRLVAKTQVEELTGVMDKLIEDYMENVIPIAHEVALELVNIFNRLTTVEEGEPMEDHTITVMGILNTLDNILTLVQDHPQIMAHVEEVIRGVVERILTCHSCDYYEEAVSLIHSLIATQVSEPMWGILEKLSQAYQVDGSAFFVDVVGVLHQRRRSLAPVPHLWYGGTVGQPEPADYDPRDGPHRHPRRRCRR</sequence>
<evidence type="ECO:0000256" key="1">
    <source>
        <dbReference type="SAM" id="MobiDB-lite"/>
    </source>
</evidence>
<dbReference type="Gene3D" id="1.25.10.10">
    <property type="entry name" value="Leucine-rich Repeat Variant"/>
    <property type="match status" value="1"/>
</dbReference>
<dbReference type="AlphaFoldDB" id="A0A1I8A7I2"/>
<proteinExistence type="predicted"/>